<dbReference type="GO" id="GO:0004497">
    <property type="term" value="F:monooxygenase activity"/>
    <property type="evidence" value="ECO:0007669"/>
    <property type="project" value="UniProtKB-KW"/>
</dbReference>
<dbReference type="Gene3D" id="3.30.70.100">
    <property type="match status" value="1"/>
</dbReference>
<accession>A0A378TPB2</accession>
<keyword evidence="1" id="KW-0812">Transmembrane</keyword>
<evidence type="ECO:0000259" key="2">
    <source>
        <dbReference type="Pfam" id="PF03992"/>
    </source>
</evidence>
<reference evidence="3 4" key="1">
    <citation type="submission" date="2018-06" db="EMBL/GenBank/DDBJ databases">
        <authorList>
            <consortium name="Pathogen Informatics"/>
            <person name="Doyle S."/>
        </authorList>
    </citation>
    <scope>NUCLEOTIDE SEQUENCE [LARGE SCALE GENOMIC DNA]</scope>
    <source>
        <strain evidence="3 4">NCTC10821</strain>
    </source>
</reference>
<feature type="transmembrane region" description="Helical" evidence="1">
    <location>
        <begin position="240"/>
        <end position="258"/>
    </location>
</feature>
<dbReference type="PANTHER" id="PTHR40057">
    <property type="entry name" value="SLR1162 PROTEIN"/>
    <property type="match status" value="1"/>
</dbReference>
<dbReference type="Proteomes" id="UP000254978">
    <property type="component" value="Unassembled WGS sequence"/>
</dbReference>
<sequence>MSVDSPATGVVLLHAATPEQLSAWQQRVSASAAAMPGFMAVRLSTRGPHLASAAAVTFDSGEHLTAWLDSPAYREALTDDVLGRSSVLLFGDGHRLPPGTAVFHHDVIPGRTDGFMAAEESIAAATAGFPGFVSLVLLPPLPGQHQWVSILSFHTDDQLSAWLASQDRAARVPHLRANLTRDFSIDAPFGSILRFQDGRPRVTQKWRTAMLIVLVLYPTAMLVTRFLAPLWIGWGAHPWLSTWLTQVVCVGAMTYGLMPVATRLFARWLDPVAGATVRVSVAGAAIVAAVYLGWLLLFGTVPWLQYWNHP</sequence>
<feature type="domain" description="ABM" evidence="2">
    <location>
        <begin position="102"/>
        <end position="167"/>
    </location>
</feature>
<proteinExistence type="predicted"/>
<dbReference type="InterPro" id="IPR038762">
    <property type="entry name" value="ABM_predict"/>
</dbReference>
<dbReference type="SUPFAM" id="SSF54909">
    <property type="entry name" value="Dimeric alpha+beta barrel"/>
    <property type="match status" value="2"/>
</dbReference>
<keyword evidence="3" id="KW-0560">Oxidoreductase</keyword>
<dbReference type="Pfam" id="PF03992">
    <property type="entry name" value="ABM"/>
    <property type="match status" value="1"/>
</dbReference>
<dbReference type="InterPro" id="IPR007138">
    <property type="entry name" value="ABM_dom"/>
</dbReference>
<dbReference type="InterPro" id="IPR011008">
    <property type="entry name" value="Dimeric_a/b-barrel"/>
</dbReference>
<evidence type="ECO:0000313" key="3">
    <source>
        <dbReference type="EMBL" id="STZ61693.1"/>
    </source>
</evidence>
<keyword evidence="3" id="KW-0503">Monooxygenase</keyword>
<dbReference type="EMBL" id="UGQT01000001">
    <property type="protein sequence ID" value="STZ61693.1"/>
    <property type="molecule type" value="Genomic_DNA"/>
</dbReference>
<dbReference type="RefSeq" id="WP_115280567.1">
    <property type="nucleotide sequence ID" value="NZ_AP022600.1"/>
</dbReference>
<dbReference type="OrthoDB" id="1494254at2"/>
<keyword evidence="1" id="KW-0472">Membrane</keyword>
<dbReference type="AlphaFoldDB" id="A0A378TPB2"/>
<keyword evidence="1" id="KW-1133">Transmembrane helix</keyword>
<dbReference type="PANTHER" id="PTHR40057:SF1">
    <property type="entry name" value="SLR1162 PROTEIN"/>
    <property type="match status" value="1"/>
</dbReference>
<protein>
    <submittedName>
        <fullName evidence="3">Antibiotic biosynthesis monooxygenase</fullName>
    </submittedName>
</protein>
<evidence type="ECO:0000313" key="4">
    <source>
        <dbReference type="Proteomes" id="UP000254978"/>
    </source>
</evidence>
<feature type="transmembrane region" description="Helical" evidence="1">
    <location>
        <begin position="279"/>
        <end position="304"/>
    </location>
</feature>
<gene>
    <name evidence="3" type="ORF">NCTC10821_05250</name>
</gene>
<name>A0A378TPB2_9MYCO</name>
<feature type="transmembrane region" description="Helical" evidence="1">
    <location>
        <begin position="209"/>
        <end position="234"/>
    </location>
</feature>
<keyword evidence="4" id="KW-1185">Reference proteome</keyword>
<evidence type="ECO:0000256" key="1">
    <source>
        <dbReference type="SAM" id="Phobius"/>
    </source>
</evidence>
<organism evidence="3 4">
    <name type="scientific">Mycolicibacterium tokaiense</name>
    <dbReference type="NCBI Taxonomy" id="39695"/>
    <lineage>
        <taxon>Bacteria</taxon>
        <taxon>Bacillati</taxon>
        <taxon>Actinomycetota</taxon>
        <taxon>Actinomycetes</taxon>
        <taxon>Mycobacteriales</taxon>
        <taxon>Mycobacteriaceae</taxon>
        <taxon>Mycolicibacterium</taxon>
    </lineage>
</organism>